<dbReference type="AlphaFoldDB" id="A0A934K381"/>
<evidence type="ECO:0000313" key="3">
    <source>
        <dbReference type="Proteomes" id="UP000612893"/>
    </source>
</evidence>
<dbReference type="EMBL" id="JAEKNR010000090">
    <property type="protein sequence ID" value="MBJ7598064.1"/>
    <property type="molecule type" value="Genomic_DNA"/>
</dbReference>
<proteinExistence type="predicted"/>
<keyword evidence="1" id="KW-0472">Membrane</keyword>
<reference evidence="2" key="1">
    <citation type="submission" date="2020-10" db="EMBL/GenBank/DDBJ databases">
        <title>Ca. Dormibacterota MAGs.</title>
        <authorList>
            <person name="Montgomery K."/>
        </authorList>
    </citation>
    <scope>NUCLEOTIDE SEQUENCE [LARGE SCALE GENOMIC DNA]</scope>
    <source>
        <strain evidence="2">SC8812_S17_10</strain>
    </source>
</reference>
<feature type="transmembrane region" description="Helical" evidence="1">
    <location>
        <begin position="53"/>
        <end position="74"/>
    </location>
</feature>
<feature type="transmembrane region" description="Helical" evidence="1">
    <location>
        <begin position="9"/>
        <end position="33"/>
    </location>
</feature>
<evidence type="ECO:0000256" key="1">
    <source>
        <dbReference type="SAM" id="Phobius"/>
    </source>
</evidence>
<sequence length="91" mass="9439">MAGPPSVRAFLRLAAVLAIGLLAGIWTFVAPWIVGFPSVRPGQWTSSTWSMVWVGAIVIGVSSAGLVIALALAISAAPRQRPLTSLERDGG</sequence>
<name>A0A934K381_9BACT</name>
<gene>
    <name evidence="2" type="ORF">JF922_08250</name>
</gene>
<dbReference type="Proteomes" id="UP000612893">
    <property type="component" value="Unassembled WGS sequence"/>
</dbReference>
<keyword evidence="1" id="KW-1133">Transmembrane helix</keyword>
<accession>A0A934K381</accession>
<keyword evidence="3" id="KW-1185">Reference proteome</keyword>
<comment type="caution">
    <text evidence="2">The sequence shown here is derived from an EMBL/GenBank/DDBJ whole genome shotgun (WGS) entry which is preliminary data.</text>
</comment>
<protein>
    <submittedName>
        <fullName evidence="2">Uncharacterized protein</fullName>
    </submittedName>
</protein>
<organism evidence="2 3">
    <name type="scientific">Candidatus Nephthysia bennettiae</name>
    <dbReference type="NCBI Taxonomy" id="3127016"/>
    <lineage>
        <taxon>Bacteria</taxon>
        <taxon>Bacillati</taxon>
        <taxon>Candidatus Dormiibacterota</taxon>
        <taxon>Candidatus Dormibacteria</taxon>
        <taxon>Candidatus Dormibacterales</taxon>
        <taxon>Candidatus Dormibacteraceae</taxon>
        <taxon>Candidatus Nephthysia</taxon>
    </lineage>
</organism>
<evidence type="ECO:0000313" key="2">
    <source>
        <dbReference type="EMBL" id="MBJ7598064.1"/>
    </source>
</evidence>
<keyword evidence="1" id="KW-0812">Transmembrane</keyword>
<dbReference type="RefSeq" id="WP_338200787.1">
    <property type="nucleotide sequence ID" value="NZ_JAEKNR010000090.1"/>
</dbReference>